<gene>
    <name evidence="9" type="primary">LOC115493767</name>
</gene>
<evidence type="ECO:0000313" key="10">
    <source>
        <dbReference type="Proteomes" id="UP000007754"/>
    </source>
</evidence>
<reference evidence="9 10" key="1">
    <citation type="journal article" date="2010" name="Nature">
        <title>The genome of a songbird.</title>
        <authorList>
            <person name="Warren W.C."/>
            <person name="Clayton D.F."/>
            <person name="Ellegren H."/>
            <person name="Arnold A.P."/>
            <person name="Hillier L.W."/>
            <person name="Kunstner A."/>
            <person name="Searle S."/>
            <person name="White S."/>
            <person name="Vilella A.J."/>
            <person name="Fairley S."/>
            <person name="Heger A."/>
            <person name="Kong L."/>
            <person name="Ponting C.P."/>
            <person name="Jarvis E.D."/>
            <person name="Mello C.V."/>
            <person name="Minx P."/>
            <person name="Lovell P."/>
            <person name="Velho T.A."/>
            <person name="Ferris M."/>
            <person name="Balakrishnan C.N."/>
            <person name="Sinha S."/>
            <person name="Blatti C."/>
            <person name="London S.E."/>
            <person name="Li Y."/>
            <person name="Lin Y.C."/>
            <person name="George J."/>
            <person name="Sweedler J."/>
            <person name="Southey B."/>
            <person name="Gunaratne P."/>
            <person name="Watson M."/>
            <person name="Nam K."/>
            <person name="Backstrom N."/>
            <person name="Smeds L."/>
            <person name="Nabholz B."/>
            <person name="Itoh Y."/>
            <person name="Whitney O."/>
            <person name="Pfenning A.R."/>
            <person name="Howard J."/>
            <person name="Volker M."/>
            <person name="Skinner B.M."/>
            <person name="Griffin D.K."/>
            <person name="Ye L."/>
            <person name="McLaren W.M."/>
            <person name="Flicek P."/>
            <person name="Quesada V."/>
            <person name="Velasco G."/>
            <person name="Lopez-Otin C."/>
            <person name="Puente X.S."/>
            <person name="Olender T."/>
            <person name="Lancet D."/>
            <person name="Smit A.F."/>
            <person name="Hubley R."/>
            <person name="Konkel M.K."/>
            <person name="Walker J.A."/>
            <person name="Batzer M.A."/>
            <person name="Gu W."/>
            <person name="Pollock D.D."/>
            <person name="Chen L."/>
            <person name="Cheng Z."/>
            <person name="Eichler E.E."/>
            <person name="Stapley J."/>
            <person name="Slate J."/>
            <person name="Ekblom R."/>
            <person name="Birkhead T."/>
            <person name="Burke T."/>
            <person name="Burt D."/>
            <person name="Scharff C."/>
            <person name="Adam I."/>
            <person name="Richard H."/>
            <person name="Sultan M."/>
            <person name="Soldatov A."/>
            <person name="Lehrach H."/>
            <person name="Edwards S.V."/>
            <person name="Yang S.P."/>
            <person name="Li X."/>
            <person name="Graves T."/>
            <person name="Fulton L."/>
            <person name="Nelson J."/>
            <person name="Chinwalla A."/>
            <person name="Hou S."/>
            <person name="Mardis E.R."/>
            <person name="Wilson R.K."/>
        </authorList>
    </citation>
    <scope>NUCLEOTIDE SEQUENCE [LARGE SCALE GENOMIC DNA]</scope>
</reference>
<feature type="compositionally biased region" description="Basic and acidic residues" evidence="6">
    <location>
        <begin position="621"/>
        <end position="642"/>
    </location>
</feature>
<feature type="compositionally biased region" description="Polar residues" evidence="6">
    <location>
        <begin position="573"/>
        <end position="591"/>
    </location>
</feature>
<dbReference type="HOGENOM" id="CLU_027118_0_0_1"/>
<evidence type="ECO:0000256" key="6">
    <source>
        <dbReference type="SAM" id="MobiDB-lite"/>
    </source>
</evidence>
<dbReference type="InterPro" id="IPR040560">
    <property type="entry name" value="SYCP2_SLD"/>
</dbReference>
<dbReference type="Proteomes" id="UP000007754">
    <property type="component" value="Chromosome 2"/>
</dbReference>
<protein>
    <submittedName>
        <fullName evidence="9">Synaptonemal complex protein 2 like</fullName>
    </submittedName>
</protein>
<keyword evidence="4" id="KW-0158">Chromosome</keyword>
<dbReference type="Ensembl" id="ENSTGUT00000005982.2">
    <property type="protein sequence ID" value="ENSTGUP00000005923.2"/>
    <property type="gene ID" value="ENSTGUG00000005763.2"/>
</dbReference>
<feature type="region of interest" description="Disordered" evidence="6">
    <location>
        <begin position="51"/>
        <end position="81"/>
    </location>
</feature>
<feature type="compositionally biased region" description="Polar residues" evidence="6">
    <location>
        <begin position="700"/>
        <end position="728"/>
    </location>
</feature>
<name>H0Z5S7_TAEGU</name>
<dbReference type="Pfam" id="PF18581">
    <property type="entry name" value="SYCP2_ARLD"/>
    <property type="match status" value="1"/>
</dbReference>
<feature type="domain" description="Synaptonemal complex protein 2 armadillo-repeat-like" evidence="7">
    <location>
        <begin position="117"/>
        <end position="289"/>
    </location>
</feature>
<dbReference type="PANTHER" id="PTHR15607:SF14">
    <property type="entry name" value="SYNAPTONEMAL COMPLEX PROTEIN 2-LIKE"/>
    <property type="match status" value="1"/>
</dbReference>
<feature type="compositionally biased region" description="Polar residues" evidence="6">
    <location>
        <begin position="512"/>
        <end position="526"/>
    </location>
</feature>
<dbReference type="GeneTree" id="ENSGT00530000063859"/>
<feature type="compositionally biased region" description="Basic and acidic residues" evidence="6">
    <location>
        <begin position="831"/>
        <end position="844"/>
    </location>
</feature>
<evidence type="ECO:0000313" key="9">
    <source>
        <dbReference type="Ensembl" id="ENSTGUP00000005923.2"/>
    </source>
</evidence>
<dbReference type="GO" id="GO:0140013">
    <property type="term" value="P:meiotic nuclear division"/>
    <property type="evidence" value="ECO:0007669"/>
    <property type="project" value="TreeGrafter"/>
</dbReference>
<keyword evidence="10" id="KW-1185">Reference proteome</keyword>
<feature type="region of interest" description="Disordered" evidence="6">
    <location>
        <begin position="508"/>
        <end position="561"/>
    </location>
</feature>
<feature type="domain" description="Synaptonemal complex protein 2 Spt16M-like" evidence="8">
    <location>
        <begin position="383"/>
        <end position="493"/>
    </location>
</feature>
<dbReference type="PANTHER" id="PTHR15607">
    <property type="entry name" value="SYNAPTONEMAL COMPLEX PROTEIN-RELATED"/>
    <property type="match status" value="1"/>
</dbReference>
<feature type="compositionally biased region" description="Basic and acidic residues" evidence="6">
    <location>
        <begin position="765"/>
        <end position="785"/>
    </location>
</feature>
<evidence type="ECO:0000256" key="3">
    <source>
        <dbReference type="ARBA" id="ARBA00007960"/>
    </source>
</evidence>
<comment type="similarity">
    <text evidence="3">Belongs to the SYCP2 family.</text>
</comment>
<dbReference type="AlphaFoldDB" id="H0Z5S7"/>
<evidence type="ECO:0000256" key="2">
    <source>
        <dbReference type="ARBA" id="ARBA00004286"/>
    </source>
</evidence>
<keyword evidence="5" id="KW-0539">Nucleus</keyword>
<reference evidence="9" key="2">
    <citation type="submission" date="2025-08" db="UniProtKB">
        <authorList>
            <consortium name="Ensembl"/>
        </authorList>
    </citation>
    <scope>IDENTIFICATION</scope>
</reference>
<evidence type="ECO:0000259" key="8">
    <source>
        <dbReference type="Pfam" id="PF18584"/>
    </source>
</evidence>
<reference evidence="9" key="3">
    <citation type="submission" date="2025-09" db="UniProtKB">
        <authorList>
            <consortium name="Ensembl"/>
        </authorList>
    </citation>
    <scope>IDENTIFICATION</scope>
</reference>
<dbReference type="InterPro" id="IPR024835">
    <property type="entry name" value="SYCP2-like"/>
</dbReference>
<feature type="compositionally biased region" description="Polar residues" evidence="6">
    <location>
        <begin position="534"/>
        <end position="555"/>
    </location>
</feature>
<evidence type="ECO:0000256" key="4">
    <source>
        <dbReference type="ARBA" id="ARBA00022454"/>
    </source>
</evidence>
<comment type="subcellular location">
    <subcellularLocation>
        <location evidence="2">Chromosome</location>
    </subcellularLocation>
    <subcellularLocation>
        <location evidence="1">Nucleus</location>
    </subcellularLocation>
</comment>
<feature type="compositionally biased region" description="Basic and acidic residues" evidence="6">
    <location>
        <begin position="667"/>
        <end position="679"/>
    </location>
</feature>
<dbReference type="Pfam" id="PF18584">
    <property type="entry name" value="SYCP2_SLD"/>
    <property type="match status" value="1"/>
</dbReference>
<evidence type="ECO:0000256" key="1">
    <source>
        <dbReference type="ARBA" id="ARBA00004123"/>
    </source>
</evidence>
<proteinExistence type="inferred from homology"/>
<organism evidence="9 10">
    <name type="scientific">Taeniopygia guttata</name>
    <name type="common">Zebra finch</name>
    <name type="synonym">Poephila guttata</name>
    <dbReference type="NCBI Taxonomy" id="59729"/>
    <lineage>
        <taxon>Eukaryota</taxon>
        <taxon>Metazoa</taxon>
        <taxon>Chordata</taxon>
        <taxon>Craniata</taxon>
        <taxon>Vertebrata</taxon>
        <taxon>Euteleostomi</taxon>
        <taxon>Archelosauria</taxon>
        <taxon>Archosauria</taxon>
        <taxon>Dinosauria</taxon>
        <taxon>Saurischia</taxon>
        <taxon>Theropoda</taxon>
        <taxon>Coelurosauria</taxon>
        <taxon>Aves</taxon>
        <taxon>Neognathae</taxon>
        <taxon>Neoaves</taxon>
        <taxon>Telluraves</taxon>
        <taxon>Australaves</taxon>
        <taxon>Passeriformes</taxon>
        <taxon>Passeroidea</taxon>
        <taxon>Estrildidae</taxon>
        <taxon>Estrildinae</taxon>
        <taxon>Taeniopygia</taxon>
    </lineage>
</organism>
<feature type="compositionally biased region" description="Basic residues" evidence="6">
    <location>
        <begin position="651"/>
        <end position="660"/>
    </location>
</feature>
<dbReference type="OMA" id="AKQAPDC"/>
<dbReference type="GO" id="GO:0000800">
    <property type="term" value="C:lateral element"/>
    <property type="evidence" value="ECO:0007669"/>
    <property type="project" value="TreeGrafter"/>
</dbReference>
<sequence>MGVSSSSCDSSCSSCCSTNCSCSSCSSRRATIREVAKRICGMISERGVPLGGNRTAAAARQTPPAPAAPRPPRPTPFPPSAIAPGVWTGSFLLQERRNDELSRDVFGNMADRGEDYLESLLIDAFKGNGFKKIDELFKEMKVKLPQRYSESLFNQLDKALRKELDKNEFKNVSLLLKCIQLYLKSDLGKQKSLLMEQGLVVKLVSWFERARAFVTIIDPNENKFLVLMLEDFFDSALVICKCSYEGKKEVVNSFLPELGCLVTESNLCSALHLEALRTLNTILAAVPWELKRMFPLSEDICLLTQDLVATVLEVGDYDLQVGLLEAVCRFLPRRWRDDLVHLLFDDNYLAEAFKEIKDQEFDTDCRKFLNLLNGRLGDKKKRVYTFPCISAFAGGKEVMKPSDKNLEEFWIDFNAGSQSVTFYVDCDTGKLWVSVRLSKENVKSYSVTEKDRQKIVKISLKRSAPLYNRAALKFKLVFSAEFEILGALRKVLGDEKLMIVKSEDELVHSGKETMQSETETPVPSNSQRRKHPSDSGNAETQKDSLTSPHRQQLTGTEGEKMPDFGVAMVTVSQQTDPQGANQGKKSKTPSSGMKAEPSEKPLEEEEPMDGQIPKILQFSRLPKDTTTKKKNEKSAAGRKDLYDFESSNSSSHKKVSKAKGKILAQKDSSKSQRTYETRSKSKALNSLERKQSSYRKHLFSESNNEYTSPGQSETSWIPNSQIQATPKSDYTRKKPRMRSKLKVLPLSSSSSDSDYEPEKKRKSRERAQKKTQRKESASSSKRDDLPILNLSDEVLSDDAAGSPVLLDMPARNPSTDVEKATQKILGASGKLSREEENSKEKDSDILSGTVTKKPKLSSLKENHLPSEINHTPKKISESVEDEVEMEKGQEMVNSVDDAFFSKIFHEDSSDSEVIFALERFIDQLKKYFWSRYKRIEISAQDVLRSSEKSLSAQLYQIHKCRLDKFETLRKTVVEELANLERETQMLAAMEKDALDFWNVQLLKLNTFFSQQKERTESVDSALGETTKGFASAVQNTMHEHSVKKAEDDVFIVPSD</sequence>
<evidence type="ECO:0000259" key="7">
    <source>
        <dbReference type="Pfam" id="PF18581"/>
    </source>
</evidence>
<dbReference type="InParanoid" id="H0Z5S7"/>
<dbReference type="STRING" id="59729.ENSTGUP00000005923"/>
<accession>H0Z5S7</accession>
<feature type="region of interest" description="Disordered" evidence="6">
    <location>
        <begin position="573"/>
        <end position="876"/>
    </location>
</feature>
<evidence type="ECO:0000256" key="5">
    <source>
        <dbReference type="ARBA" id="ARBA00023242"/>
    </source>
</evidence>
<dbReference type="InterPro" id="IPR041322">
    <property type="entry name" value="SYCP2_ARLD"/>
</dbReference>
<dbReference type="GO" id="GO:0000779">
    <property type="term" value="C:condensed chromosome, centromeric region"/>
    <property type="evidence" value="ECO:0007669"/>
    <property type="project" value="TreeGrafter"/>
</dbReference>
<feature type="compositionally biased region" description="Pro residues" evidence="6">
    <location>
        <begin position="63"/>
        <end position="81"/>
    </location>
</feature>